<dbReference type="InterPro" id="IPR002528">
    <property type="entry name" value="MATE_fam"/>
</dbReference>
<gene>
    <name evidence="7" type="ORF">ACHHYP_03388</name>
</gene>
<feature type="transmembrane region" description="Helical" evidence="6">
    <location>
        <begin position="176"/>
        <end position="198"/>
    </location>
</feature>
<feature type="transmembrane region" description="Helical" evidence="6">
    <location>
        <begin position="373"/>
        <end position="390"/>
    </location>
</feature>
<comment type="caution">
    <text evidence="7">The sequence shown here is derived from an EMBL/GenBank/DDBJ whole genome shotgun (WGS) entry which is preliminary data.</text>
</comment>
<proteinExistence type="inferred from homology"/>
<evidence type="ECO:0000256" key="1">
    <source>
        <dbReference type="ARBA" id="ARBA00004141"/>
    </source>
</evidence>
<feature type="transmembrane region" description="Helical" evidence="6">
    <location>
        <begin position="114"/>
        <end position="137"/>
    </location>
</feature>
<feature type="transmembrane region" description="Helical" evidence="6">
    <location>
        <begin position="210"/>
        <end position="230"/>
    </location>
</feature>
<dbReference type="GO" id="GO:0042910">
    <property type="term" value="F:xenobiotic transmembrane transporter activity"/>
    <property type="evidence" value="ECO:0007669"/>
    <property type="project" value="InterPro"/>
</dbReference>
<evidence type="ECO:0000313" key="7">
    <source>
        <dbReference type="EMBL" id="OQS00544.1"/>
    </source>
</evidence>
<keyword evidence="4 6" id="KW-1133">Transmembrane helix</keyword>
<keyword evidence="3 6" id="KW-0812">Transmembrane</keyword>
<dbReference type="AlphaFoldDB" id="A0A1V9ZRB4"/>
<feature type="transmembrane region" description="Helical" evidence="6">
    <location>
        <begin position="402"/>
        <end position="427"/>
    </location>
</feature>
<evidence type="ECO:0000256" key="3">
    <source>
        <dbReference type="ARBA" id="ARBA00022692"/>
    </source>
</evidence>
<feature type="transmembrane region" description="Helical" evidence="6">
    <location>
        <begin position="287"/>
        <end position="310"/>
    </location>
</feature>
<dbReference type="Proteomes" id="UP000243579">
    <property type="component" value="Unassembled WGS sequence"/>
</dbReference>
<dbReference type="NCBIfam" id="TIGR00797">
    <property type="entry name" value="matE"/>
    <property type="match status" value="1"/>
</dbReference>
<dbReference type="EMBL" id="JNBR01000029">
    <property type="protein sequence ID" value="OQS00544.1"/>
    <property type="molecule type" value="Genomic_DNA"/>
</dbReference>
<dbReference type="GO" id="GO:1990961">
    <property type="term" value="P:xenobiotic detoxification by transmembrane export across the plasma membrane"/>
    <property type="evidence" value="ECO:0007669"/>
    <property type="project" value="InterPro"/>
</dbReference>
<feature type="transmembrane region" description="Helical" evidence="6">
    <location>
        <begin position="72"/>
        <end position="93"/>
    </location>
</feature>
<evidence type="ECO:0000256" key="5">
    <source>
        <dbReference type="ARBA" id="ARBA00023136"/>
    </source>
</evidence>
<reference evidence="7 8" key="1">
    <citation type="journal article" date="2014" name="Genome Biol. Evol.">
        <title>The secreted proteins of Achlya hypogyna and Thraustotheca clavata identify the ancestral oomycete secretome and reveal gene acquisitions by horizontal gene transfer.</title>
        <authorList>
            <person name="Misner I."/>
            <person name="Blouin N."/>
            <person name="Leonard G."/>
            <person name="Richards T.A."/>
            <person name="Lane C.E."/>
        </authorList>
    </citation>
    <scope>NUCLEOTIDE SEQUENCE [LARGE SCALE GENOMIC DNA]</scope>
    <source>
        <strain evidence="7 8">ATCC 48635</strain>
    </source>
</reference>
<organism evidence="7 8">
    <name type="scientific">Achlya hypogyna</name>
    <name type="common">Oomycete</name>
    <name type="synonym">Protoachlya hypogyna</name>
    <dbReference type="NCBI Taxonomy" id="1202772"/>
    <lineage>
        <taxon>Eukaryota</taxon>
        <taxon>Sar</taxon>
        <taxon>Stramenopiles</taxon>
        <taxon>Oomycota</taxon>
        <taxon>Saprolegniomycetes</taxon>
        <taxon>Saprolegniales</taxon>
        <taxon>Achlyaceae</taxon>
        <taxon>Achlya</taxon>
    </lineage>
</organism>
<accession>A0A1V9ZRB4</accession>
<evidence type="ECO:0000256" key="6">
    <source>
        <dbReference type="SAM" id="Phobius"/>
    </source>
</evidence>
<evidence type="ECO:0000256" key="4">
    <source>
        <dbReference type="ARBA" id="ARBA00022989"/>
    </source>
</evidence>
<sequence>MTYHSVVDDPQCLQTSSASWKAELKHLLSLAGPMIFALFMESLHNTISVVLVGQIDSPLVTEYVDAATMASMFMSITSFSVGIGLSSALDTLCTQAHGAGNTKQFGVYFQSSHLGMALILVPVVVLNWFSGDILAAWGQDEEISALAGTFTRYVTIGLPFYYVYQLIRRFLQAYDIVFPMTVVAVLSNGVHIGLGYYLCHHTSLGFNGAAIARCVSYVVLPLFMAPYFVLKPIHREWGLHWNSAVAVANLREFFRFGIPGLLMVMMEYTAFEILTLMAGWLPNHKVMIGVNSVIINLITMFYMVYLGISFSGTIRIGNLLGANKPEEARRVALMALCLSASCSLITAGTMLFARHQLPKVFINDPEVVEAASEAILCMLVLHIIDTLNAVNQGIFRAIAKPVIATVVNAATYYPIGISMAAACAFGLGWDVNGLFIGFTTGALTACALYAWQLRKIDWSKAATEAVTRSAPSITTLSV</sequence>
<dbReference type="Pfam" id="PF01554">
    <property type="entry name" value="MatE"/>
    <property type="match status" value="2"/>
</dbReference>
<protein>
    <submittedName>
        <fullName evidence="7">Multidrug/Oligosaccharidyl-lipid/Polysaccharide (MOP) Flippase Superfamily</fullName>
    </submittedName>
</protein>
<feature type="transmembrane region" description="Helical" evidence="6">
    <location>
        <begin position="331"/>
        <end position="353"/>
    </location>
</feature>
<evidence type="ECO:0000313" key="8">
    <source>
        <dbReference type="Proteomes" id="UP000243579"/>
    </source>
</evidence>
<keyword evidence="8" id="KW-1185">Reference proteome</keyword>
<dbReference type="PANTHER" id="PTHR11206">
    <property type="entry name" value="MULTIDRUG RESISTANCE PROTEIN"/>
    <property type="match status" value="1"/>
</dbReference>
<dbReference type="GO" id="GO:0016020">
    <property type="term" value="C:membrane"/>
    <property type="evidence" value="ECO:0007669"/>
    <property type="project" value="UniProtKB-SubCell"/>
</dbReference>
<feature type="transmembrane region" description="Helical" evidence="6">
    <location>
        <begin position="143"/>
        <end position="164"/>
    </location>
</feature>
<dbReference type="OrthoDB" id="2126698at2759"/>
<dbReference type="GO" id="GO:0015297">
    <property type="term" value="F:antiporter activity"/>
    <property type="evidence" value="ECO:0007669"/>
    <property type="project" value="InterPro"/>
</dbReference>
<dbReference type="STRING" id="1202772.A0A1V9ZRB4"/>
<dbReference type="CDD" id="cd13132">
    <property type="entry name" value="MATE_eukaryotic"/>
    <property type="match status" value="1"/>
</dbReference>
<evidence type="ECO:0000256" key="2">
    <source>
        <dbReference type="ARBA" id="ARBA00010199"/>
    </source>
</evidence>
<feature type="transmembrane region" description="Helical" evidence="6">
    <location>
        <begin position="433"/>
        <end position="451"/>
    </location>
</feature>
<feature type="transmembrane region" description="Helical" evidence="6">
    <location>
        <begin position="260"/>
        <end position="281"/>
    </location>
</feature>
<keyword evidence="5 6" id="KW-0472">Membrane</keyword>
<name>A0A1V9ZRB4_ACHHY</name>
<comment type="subcellular location">
    <subcellularLocation>
        <location evidence="1">Membrane</location>
        <topology evidence="1">Multi-pass membrane protein</topology>
    </subcellularLocation>
</comment>
<comment type="similarity">
    <text evidence="2">Belongs to the multi antimicrobial extrusion (MATE) (TC 2.A.66.1) family.</text>
</comment>
<dbReference type="InterPro" id="IPR045069">
    <property type="entry name" value="MATE_euk"/>
</dbReference>